<evidence type="ECO:0000259" key="3">
    <source>
        <dbReference type="SMART" id="SM01217"/>
    </source>
</evidence>
<evidence type="ECO:0000256" key="1">
    <source>
        <dbReference type="ARBA" id="ARBA00022801"/>
    </source>
</evidence>
<dbReference type="Proteomes" id="UP000000226">
    <property type="component" value="Chromosome 8"/>
</dbReference>
<dbReference type="Gene3D" id="2.60.40.10">
    <property type="entry name" value="Immunoglobulins"/>
    <property type="match status" value="1"/>
</dbReference>
<sequence>MGLDQSQERESHDREFLGLPGKQEELIKSVAKASKRPVVLVLLCGGPVDITSAKFDNKVGGILWAGYPGEVGGVALAQVIFGDHNPGGKLPMTWYPKDFIRIPMTDMRMRADPASGYPGRTYRFYTGPKVYEFGYGLSYTKYSYNLLSLSHSTLHINQPSTHLMTENSETIRYKLFSVLGEQTCQSMSLSITLGVTNHGNMAGKHPVLLFLKKEQVGKGNPVKQLVGFQSVNLNAGETAQVGFELSPCEHLSMANEAGILVIEEGSYLLLVGDQEYPLKVTV</sequence>
<dbReference type="GO" id="GO:0045493">
    <property type="term" value="P:xylan catabolic process"/>
    <property type="evidence" value="ECO:0007669"/>
    <property type="project" value="InterPro"/>
</dbReference>
<name>V7B5T1_PHAVU</name>
<keyword evidence="1" id="KW-0378">Hydrolase</keyword>
<dbReference type="STRING" id="3885.V7B5T1"/>
<dbReference type="OMA" id="YEMEAGQ"/>
<dbReference type="GO" id="GO:0031222">
    <property type="term" value="P:arabinan catabolic process"/>
    <property type="evidence" value="ECO:0007669"/>
    <property type="project" value="TreeGrafter"/>
</dbReference>
<organism evidence="4 5">
    <name type="scientific">Phaseolus vulgaris</name>
    <name type="common">Kidney bean</name>
    <name type="synonym">French bean</name>
    <dbReference type="NCBI Taxonomy" id="3885"/>
    <lineage>
        <taxon>Eukaryota</taxon>
        <taxon>Viridiplantae</taxon>
        <taxon>Streptophyta</taxon>
        <taxon>Embryophyta</taxon>
        <taxon>Tracheophyta</taxon>
        <taxon>Spermatophyta</taxon>
        <taxon>Magnoliopsida</taxon>
        <taxon>eudicotyledons</taxon>
        <taxon>Gunneridae</taxon>
        <taxon>Pentapetalae</taxon>
        <taxon>rosids</taxon>
        <taxon>fabids</taxon>
        <taxon>Fabales</taxon>
        <taxon>Fabaceae</taxon>
        <taxon>Papilionoideae</taxon>
        <taxon>50 kb inversion clade</taxon>
        <taxon>NPAAA clade</taxon>
        <taxon>indigoferoid/millettioid clade</taxon>
        <taxon>Phaseoleae</taxon>
        <taxon>Phaseolus</taxon>
    </lineage>
</organism>
<keyword evidence="2" id="KW-0326">Glycosidase</keyword>
<dbReference type="Gene3D" id="3.40.50.1700">
    <property type="entry name" value="Glycoside hydrolase family 3 C-terminal domain"/>
    <property type="match status" value="1"/>
</dbReference>
<dbReference type="PhylomeDB" id="V7B5T1"/>
<dbReference type="GO" id="GO:0046556">
    <property type="term" value="F:alpha-L-arabinofuranosidase activity"/>
    <property type="evidence" value="ECO:0007669"/>
    <property type="project" value="TreeGrafter"/>
</dbReference>
<dbReference type="Gramene" id="ESW13149">
    <property type="protein sequence ID" value="ESW13149"/>
    <property type="gene ID" value="PHAVU_008G171800g"/>
</dbReference>
<dbReference type="InterPro" id="IPR044993">
    <property type="entry name" value="BXL"/>
</dbReference>
<feature type="domain" description="Fibronectin type III-like" evidence="3">
    <location>
        <begin position="205"/>
        <end position="275"/>
    </location>
</feature>
<dbReference type="EMBL" id="CM002295">
    <property type="protein sequence ID" value="ESW13149.1"/>
    <property type="molecule type" value="Genomic_DNA"/>
</dbReference>
<keyword evidence="5" id="KW-1185">Reference proteome</keyword>
<dbReference type="InterPro" id="IPR036881">
    <property type="entry name" value="Glyco_hydro_3_C_sf"/>
</dbReference>
<accession>V7B5T1</accession>
<dbReference type="SMR" id="V7B5T1"/>
<reference evidence="5" key="1">
    <citation type="journal article" date="2014" name="Nat. Genet.">
        <title>A reference genome for common bean and genome-wide analysis of dual domestications.</title>
        <authorList>
            <person name="Schmutz J."/>
            <person name="McClean P.E."/>
            <person name="Mamidi S."/>
            <person name="Wu G.A."/>
            <person name="Cannon S.B."/>
            <person name="Grimwood J."/>
            <person name="Jenkins J."/>
            <person name="Shu S."/>
            <person name="Song Q."/>
            <person name="Chavarro C."/>
            <person name="Torres-Torres M."/>
            <person name="Geffroy V."/>
            <person name="Moghaddam S.M."/>
            <person name="Gao D."/>
            <person name="Abernathy B."/>
            <person name="Barry K."/>
            <person name="Blair M."/>
            <person name="Brick M.A."/>
            <person name="Chovatia M."/>
            <person name="Gepts P."/>
            <person name="Goodstein D.M."/>
            <person name="Gonzales M."/>
            <person name="Hellsten U."/>
            <person name="Hyten D.L."/>
            <person name="Jia G."/>
            <person name="Kelly J.D."/>
            <person name="Kudrna D."/>
            <person name="Lee R."/>
            <person name="Richard M.M."/>
            <person name="Miklas P.N."/>
            <person name="Osorno J.M."/>
            <person name="Rodrigues J."/>
            <person name="Thareau V."/>
            <person name="Urrea C.A."/>
            <person name="Wang M."/>
            <person name="Yu Y."/>
            <person name="Zhang M."/>
            <person name="Wing R.A."/>
            <person name="Cregan P.B."/>
            <person name="Rokhsar D.S."/>
            <person name="Jackson S.A."/>
        </authorList>
    </citation>
    <scope>NUCLEOTIDE SEQUENCE [LARGE SCALE GENOMIC DNA]</scope>
    <source>
        <strain evidence="5">cv. G19833</strain>
    </source>
</reference>
<dbReference type="Pfam" id="PF01915">
    <property type="entry name" value="Glyco_hydro_3_C"/>
    <property type="match status" value="1"/>
</dbReference>
<dbReference type="InterPro" id="IPR013783">
    <property type="entry name" value="Ig-like_fold"/>
</dbReference>
<evidence type="ECO:0000313" key="5">
    <source>
        <dbReference type="Proteomes" id="UP000000226"/>
    </source>
</evidence>
<dbReference type="InterPro" id="IPR026891">
    <property type="entry name" value="Fn3-like"/>
</dbReference>
<dbReference type="eggNOG" id="ENOG502QQ55">
    <property type="taxonomic scope" value="Eukaryota"/>
</dbReference>
<dbReference type="SUPFAM" id="SSF52279">
    <property type="entry name" value="Beta-D-glucan exohydrolase, C-terminal domain"/>
    <property type="match status" value="1"/>
</dbReference>
<gene>
    <name evidence="4" type="ORF">PHAVU_008G171800g</name>
</gene>
<dbReference type="SMART" id="SM01217">
    <property type="entry name" value="Fn3_like"/>
    <property type="match status" value="1"/>
</dbReference>
<dbReference type="GO" id="GO:0009044">
    <property type="term" value="F:xylan 1,4-beta-xylosidase activity"/>
    <property type="evidence" value="ECO:0007669"/>
    <property type="project" value="InterPro"/>
</dbReference>
<dbReference type="GO" id="GO:0009505">
    <property type="term" value="C:plant-type cell wall"/>
    <property type="evidence" value="ECO:0007669"/>
    <property type="project" value="TreeGrafter"/>
</dbReference>
<proteinExistence type="predicted"/>
<protein>
    <recommendedName>
        <fullName evidence="3">Fibronectin type III-like domain-containing protein</fullName>
    </recommendedName>
</protein>
<dbReference type="InterPro" id="IPR002772">
    <property type="entry name" value="Glyco_hydro_3_C"/>
</dbReference>
<dbReference type="Pfam" id="PF14310">
    <property type="entry name" value="Fn3-like"/>
    <property type="match status" value="1"/>
</dbReference>
<dbReference type="AlphaFoldDB" id="V7B5T1"/>
<evidence type="ECO:0000256" key="2">
    <source>
        <dbReference type="ARBA" id="ARBA00023295"/>
    </source>
</evidence>
<evidence type="ECO:0000313" key="4">
    <source>
        <dbReference type="EMBL" id="ESW13149.1"/>
    </source>
</evidence>
<dbReference type="PANTHER" id="PTHR42721:SF27">
    <property type="entry name" value="GLYCOSIDE HYDROLASE FAMILY 3 PROTEIN"/>
    <property type="match status" value="1"/>
</dbReference>
<dbReference type="OrthoDB" id="47059at2759"/>
<dbReference type="PANTHER" id="PTHR42721">
    <property type="entry name" value="SUGAR HYDROLASE-RELATED"/>
    <property type="match status" value="1"/>
</dbReference>